<evidence type="ECO:0000256" key="2">
    <source>
        <dbReference type="PROSITE-ProRule" id="PRU00235"/>
    </source>
</evidence>
<dbReference type="Pfam" id="PF25390">
    <property type="entry name" value="WD40_RLD"/>
    <property type="match status" value="1"/>
</dbReference>
<protein>
    <recommendedName>
        <fullName evidence="3">RCC1-like domain-containing protein</fullName>
    </recommendedName>
</protein>
<gene>
    <name evidence="4" type="ORF">PPL_00504</name>
</gene>
<dbReference type="PANTHER" id="PTHR22872">
    <property type="entry name" value="BTK-BINDING PROTEIN-RELATED"/>
    <property type="match status" value="1"/>
</dbReference>
<sequence length="237" mass="25362">MVAAGWGHSLALTDNGAIYGWGWTNDGQLGSISNEKDKPVPLPKEISMEQPEFSGNIVGIYAGSDYSMSLTRDGRLISWGSGEFGQLGHGDCQHSNTPTAINGFEAIRFVSCGFSHTMIIDSKGDLYTFGWNGSGQLGLGDKSNRSVPTLVDPMLFCGEKLKMVAAGRAHSVALTESGRLFTWGSGSKGKLGNGDTSNELLVPTQLYDIDENQIETPKVVNIATGFDHTLIQTKSII</sequence>
<dbReference type="GeneID" id="31356037"/>
<dbReference type="AlphaFoldDB" id="D3AWM8"/>
<dbReference type="STRING" id="670386.D3AWM8"/>
<dbReference type="InterPro" id="IPR009091">
    <property type="entry name" value="RCC1/BLIP-II"/>
</dbReference>
<dbReference type="PRINTS" id="PR00633">
    <property type="entry name" value="RCCNDNSATION"/>
</dbReference>
<dbReference type="InterPro" id="IPR058923">
    <property type="entry name" value="RCC1-like_dom"/>
</dbReference>
<dbReference type="PROSITE" id="PS00626">
    <property type="entry name" value="RCC1_2"/>
    <property type="match status" value="1"/>
</dbReference>
<evidence type="ECO:0000259" key="3">
    <source>
        <dbReference type="Pfam" id="PF25390"/>
    </source>
</evidence>
<name>D3AWM8_HETP5</name>
<feature type="repeat" description="RCC1" evidence="2">
    <location>
        <begin position="124"/>
        <end position="177"/>
    </location>
</feature>
<dbReference type="PROSITE" id="PS50012">
    <property type="entry name" value="RCC1_3"/>
    <property type="match status" value="4"/>
</dbReference>
<dbReference type="FunCoup" id="D3AWM8">
    <property type="interactions" value="4"/>
</dbReference>
<dbReference type="RefSeq" id="XP_020438805.1">
    <property type="nucleotide sequence ID" value="XM_020571531.1"/>
</dbReference>
<dbReference type="SUPFAM" id="SSF50985">
    <property type="entry name" value="RCC1/BLIP-II"/>
    <property type="match status" value="1"/>
</dbReference>
<dbReference type="InterPro" id="IPR051625">
    <property type="entry name" value="Signaling_Regulatory_Domain"/>
</dbReference>
<comment type="caution">
    <text evidence="4">The sequence shown here is derived from an EMBL/GenBank/DDBJ whole genome shotgun (WGS) entry which is preliminary data.</text>
</comment>
<evidence type="ECO:0000313" key="5">
    <source>
        <dbReference type="Proteomes" id="UP000001396"/>
    </source>
</evidence>
<dbReference type="Proteomes" id="UP000001396">
    <property type="component" value="Unassembled WGS sequence"/>
</dbReference>
<accession>D3AWM8</accession>
<feature type="repeat" description="RCC1" evidence="2">
    <location>
        <begin position="16"/>
        <end position="73"/>
    </location>
</feature>
<keyword evidence="1" id="KW-0677">Repeat</keyword>
<dbReference type="Gene3D" id="2.130.10.30">
    <property type="entry name" value="Regulator of chromosome condensation 1/beta-lactamase-inhibitor protein II"/>
    <property type="match status" value="1"/>
</dbReference>
<feature type="repeat" description="RCC1" evidence="2">
    <location>
        <begin position="178"/>
        <end position="235"/>
    </location>
</feature>
<feature type="domain" description="RCC1-like" evidence="3">
    <location>
        <begin position="2"/>
        <end position="231"/>
    </location>
</feature>
<dbReference type="InterPro" id="IPR000408">
    <property type="entry name" value="Reg_chr_condens"/>
</dbReference>
<evidence type="ECO:0000256" key="1">
    <source>
        <dbReference type="ARBA" id="ARBA00022737"/>
    </source>
</evidence>
<proteinExistence type="predicted"/>
<keyword evidence="5" id="KW-1185">Reference proteome</keyword>
<reference evidence="4 5" key="1">
    <citation type="journal article" date="2011" name="Genome Res.">
        <title>Phylogeny-wide analysis of social amoeba genomes highlights ancient origins for complex intercellular communication.</title>
        <authorList>
            <person name="Heidel A.J."/>
            <person name="Lawal H.M."/>
            <person name="Felder M."/>
            <person name="Schilde C."/>
            <person name="Helps N.R."/>
            <person name="Tunggal B."/>
            <person name="Rivero F."/>
            <person name="John U."/>
            <person name="Schleicher M."/>
            <person name="Eichinger L."/>
            <person name="Platzer M."/>
            <person name="Noegel A.A."/>
            <person name="Schaap P."/>
            <person name="Gloeckner G."/>
        </authorList>
    </citation>
    <scope>NUCLEOTIDE SEQUENCE [LARGE SCALE GENOMIC DNA]</scope>
    <source>
        <strain evidence="5">ATCC 26659 / Pp 5 / PN500</strain>
    </source>
</reference>
<dbReference type="InParanoid" id="D3AWM8"/>
<dbReference type="EMBL" id="ADBJ01000002">
    <property type="protein sequence ID" value="EFA86701.1"/>
    <property type="molecule type" value="Genomic_DNA"/>
</dbReference>
<dbReference type="OMA" id="NGRWCAN"/>
<evidence type="ECO:0000313" key="4">
    <source>
        <dbReference type="EMBL" id="EFA86701.1"/>
    </source>
</evidence>
<organism evidence="4 5">
    <name type="scientific">Heterostelium pallidum (strain ATCC 26659 / Pp 5 / PN500)</name>
    <name type="common">Cellular slime mold</name>
    <name type="synonym">Polysphondylium pallidum</name>
    <dbReference type="NCBI Taxonomy" id="670386"/>
    <lineage>
        <taxon>Eukaryota</taxon>
        <taxon>Amoebozoa</taxon>
        <taxon>Evosea</taxon>
        <taxon>Eumycetozoa</taxon>
        <taxon>Dictyostelia</taxon>
        <taxon>Acytosteliales</taxon>
        <taxon>Acytosteliaceae</taxon>
        <taxon>Heterostelium</taxon>
    </lineage>
</organism>
<feature type="repeat" description="RCC1" evidence="2">
    <location>
        <begin position="74"/>
        <end position="123"/>
    </location>
</feature>